<evidence type="ECO:0000256" key="2">
    <source>
        <dbReference type="ARBA" id="ARBA00022801"/>
    </source>
</evidence>
<keyword evidence="6" id="KW-1185">Reference proteome</keyword>
<dbReference type="InterPro" id="IPR047201">
    <property type="entry name" value="ERI-1_3'hExo-like"/>
</dbReference>
<dbReference type="Gene3D" id="3.30.420.10">
    <property type="entry name" value="Ribonuclease H-like superfamily/Ribonuclease H"/>
    <property type="match status" value="1"/>
</dbReference>
<reference evidence="6" key="1">
    <citation type="submission" date="2016-10" db="EMBL/GenBank/DDBJ databases">
        <authorList>
            <person name="Varghese N."/>
            <person name="Submissions S."/>
        </authorList>
    </citation>
    <scope>NUCLEOTIDE SEQUENCE [LARGE SCALE GENOMIC DNA]</scope>
    <source>
        <strain evidence="6">SP</strain>
    </source>
</reference>
<dbReference type="EMBL" id="FNPI01000004">
    <property type="protein sequence ID" value="SDY94685.1"/>
    <property type="molecule type" value="Genomic_DNA"/>
</dbReference>
<dbReference type="GO" id="GO:0000175">
    <property type="term" value="F:3'-5'-RNA exonuclease activity"/>
    <property type="evidence" value="ECO:0007669"/>
    <property type="project" value="InterPro"/>
</dbReference>
<dbReference type="GO" id="GO:0003676">
    <property type="term" value="F:nucleic acid binding"/>
    <property type="evidence" value="ECO:0007669"/>
    <property type="project" value="InterPro"/>
</dbReference>
<evidence type="ECO:0000259" key="4">
    <source>
        <dbReference type="SMART" id="SM00479"/>
    </source>
</evidence>
<evidence type="ECO:0000256" key="1">
    <source>
        <dbReference type="ARBA" id="ARBA00022722"/>
    </source>
</evidence>
<dbReference type="OrthoDB" id="159416at2"/>
<dbReference type="InterPro" id="IPR013520">
    <property type="entry name" value="Ribonucl_H"/>
</dbReference>
<dbReference type="PANTHER" id="PTHR23044:SF61">
    <property type="entry name" value="3'-5' EXORIBONUCLEASE 1-RELATED"/>
    <property type="match status" value="1"/>
</dbReference>
<dbReference type="Proteomes" id="UP000198935">
    <property type="component" value="Unassembled WGS sequence"/>
</dbReference>
<dbReference type="InterPro" id="IPR012337">
    <property type="entry name" value="RNaseH-like_sf"/>
</dbReference>
<keyword evidence="1" id="KW-0540">Nuclease</keyword>
<evidence type="ECO:0000256" key="3">
    <source>
        <dbReference type="ARBA" id="ARBA00022839"/>
    </source>
</evidence>
<name>A0A1H3P1L3_9BACI</name>
<evidence type="ECO:0000313" key="5">
    <source>
        <dbReference type="EMBL" id="SDY94685.1"/>
    </source>
</evidence>
<dbReference type="InterPro" id="IPR051274">
    <property type="entry name" value="3-5_Exoribonuclease"/>
</dbReference>
<dbReference type="PANTHER" id="PTHR23044">
    <property type="entry name" value="3'-5' EXONUCLEASE ERI1-RELATED"/>
    <property type="match status" value="1"/>
</dbReference>
<dbReference type="InterPro" id="IPR036397">
    <property type="entry name" value="RNaseH_sf"/>
</dbReference>
<protein>
    <submittedName>
        <fullName evidence="5">Inhibitor of the KinA pathway to sporulation, predicted exonuclease</fullName>
    </submittedName>
</protein>
<gene>
    <name evidence="5" type="ORF">SAMN05421736_104285</name>
</gene>
<keyword evidence="2" id="KW-0378">Hydrolase</keyword>
<dbReference type="AlphaFoldDB" id="A0A1H3P1L3"/>
<dbReference type="STRING" id="1503961.SAMN05421736_104285"/>
<keyword evidence="3 5" id="KW-0269">Exonuclease</keyword>
<dbReference type="SUPFAM" id="SSF53098">
    <property type="entry name" value="Ribonuclease H-like"/>
    <property type="match status" value="1"/>
</dbReference>
<sequence length="312" mass="36431">MAHVKQYVFFDFEMLCAEKGMTFEKMEAIRLGAVKYDIETESTCYFDQYIRPINRKPLTAFCKKLTGITDADLAEANDFKTVFEQFLTWVGGVKKSRFFSWSNSDLTRLKLDAAMHHVPLTTMKKIETRYIDFQAIFTKRVAKNNPSVESALGLYGLSFIGEKHHPMYDAYNTLRIYLSFLNKPLESDLLMLKQFVFAEVPDDRNELNQRLLTMFHKDITAFFSGLTEMYCMKKDAVKMVRKVRQLVKKYENILLNRSGLFSKEIVENVGLLVQFYHDLLIAFEEHHQHSAKLMILDETMVEPIYDLILKQG</sequence>
<accession>A0A1H3P1L3</accession>
<dbReference type="SMART" id="SM00479">
    <property type="entry name" value="EXOIII"/>
    <property type="match status" value="1"/>
</dbReference>
<evidence type="ECO:0000313" key="6">
    <source>
        <dbReference type="Proteomes" id="UP000198935"/>
    </source>
</evidence>
<dbReference type="Pfam" id="PF00929">
    <property type="entry name" value="RNase_T"/>
    <property type="match status" value="1"/>
</dbReference>
<organism evidence="5 6">
    <name type="scientific">Evansella caseinilytica</name>
    <dbReference type="NCBI Taxonomy" id="1503961"/>
    <lineage>
        <taxon>Bacteria</taxon>
        <taxon>Bacillati</taxon>
        <taxon>Bacillota</taxon>
        <taxon>Bacilli</taxon>
        <taxon>Bacillales</taxon>
        <taxon>Bacillaceae</taxon>
        <taxon>Evansella</taxon>
    </lineage>
</organism>
<proteinExistence type="predicted"/>
<dbReference type="CDD" id="cd06133">
    <property type="entry name" value="ERI-1_3'hExo_like"/>
    <property type="match status" value="1"/>
</dbReference>
<feature type="domain" description="Exonuclease" evidence="4">
    <location>
        <begin position="6"/>
        <end position="186"/>
    </location>
</feature>